<dbReference type="InterPro" id="IPR053931">
    <property type="entry name" value="RapZ_C"/>
</dbReference>
<proteinExistence type="inferred from homology"/>
<dbReference type="EMBL" id="CADCTT010000206">
    <property type="protein sequence ID" value="CAA9307599.1"/>
    <property type="molecule type" value="Genomic_DNA"/>
</dbReference>
<reference evidence="8" key="1">
    <citation type="submission" date="2020-02" db="EMBL/GenBank/DDBJ databases">
        <authorList>
            <person name="Meier V. D."/>
        </authorList>
    </citation>
    <scope>NUCLEOTIDE SEQUENCE</scope>
    <source>
        <strain evidence="8">AVDCRST_MAG61</strain>
    </source>
</reference>
<evidence type="ECO:0000256" key="4">
    <source>
        <dbReference type="HAMAP-Rule" id="MF_00636"/>
    </source>
</evidence>
<dbReference type="InterPro" id="IPR005337">
    <property type="entry name" value="RapZ-like"/>
</dbReference>
<accession>A0A6J4KLA9</accession>
<keyword evidence="1 4" id="KW-0547">Nucleotide-binding</keyword>
<name>A0A6J4KLA9_9ACTN</name>
<dbReference type="NCBIfam" id="NF003828">
    <property type="entry name" value="PRK05416.1"/>
    <property type="match status" value="1"/>
</dbReference>
<dbReference type="PIRSF" id="PIRSF005052">
    <property type="entry name" value="P-loopkin"/>
    <property type="match status" value="1"/>
</dbReference>
<dbReference type="SUPFAM" id="SSF52540">
    <property type="entry name" value="P-loop containing nucleoside triphosphate hydrolases"/>
    <property type="match status" value="1"/>
</dbReference>
<feature type="domain" description="RapZ C-terminal" evidence="7">
    <location>
        <begin position="194"/>
        <end position="312"/>
    </location>
</feature>
<evidence type="ECO:0000259" key="7">
    <source>
        <dbReference type="Pfam" id="PF22740"/>
    </source>
</evidence>
<dbReference type="PANTHER" id="PTHR30448:SF0">
    <property type="entry name" value="RNASE ADAPTER PROTEIN RAPZ"/>
    <property type="match status" value="1"/>
</dbReference>
<organism evidence="8">
    <name type="scientific">uncultured Friedmanniella sp</name>
    <dbReference type="NCBI Taxonomy" id="335381"/>
    <lineage>
        <taxon>Bacteria</taxon>
        <taxon>Bacillati</taxon>
        <taxon>Actinomycetota</taxon>
        <taxon>Actinomycetes</taxon>
        <taxon>Propionibacteriales</taxon>
        <taxon>Nocardioidaceae</taxon>
        <taxon>Friedmanniella</taxon>
        <taxon>environmental samples</taxon>
    </lineage>
</organism>
<dbReference type="AlphaFoldDB" id="A0A6J4KLA9"/>
<dbReference type="InterPro" id="IPR053930">
    <property type="entry name" value="RapZ-like_N"/>
</dbReference>
<dbReference type="HAMAP" id="MF_00636">
    <property type="entry name" value="RapZ_like"/>
    <property type="match status" value="1"/>
</dbReference>
<feature type="binding site" evidence="4">
    <location>
        <begin position="41"/>
        <end position="48"/>
    </location>
    <ligand>
        <name>ATP</name>
        <dbReference type="ChEBI" id="CHEBI:30616"/>
    </ligand>
</feature>
<evidence type="ECO:0000256" key="5">
    <source>
        <dbReference type="SAM" id="MobiDB-lite"/>
    </source>
</evidence>
<dbReference type="Pfam" id="PF22740">
    <property type="entry name" value="PapZ_C"/>
    <property type="match status" value="1"/>
</dbReference>
<evidence type="ECO:0000256" key="3">
    <source>
        <dbReference type="ARBA" id="ARBA00023134"/>
    </source>
</evidence>
<feature type="binding site" evidence="4">
    <location>
        <begin position="90"/>
        <end position="93"/>
    </location>
    <ligand>
        <name>GTP</name>
        <dbReference type="ChEBI" id="CHEBI:37565"/>
    </ligand>
</feature>
<protein>
    <submittedName>
        <fullName evidence="8">RNase adapter protein RapZ</fullName>
    </submittedName>
</protein>
<dbReference type="Pfam" id="PF03668">
    <property type="entry name" value="RapZ-like_N"/>
    <property type="match status" value="1"/>
</dbReference>
<dbReference type="GO" id="GO:0005525">
    <property type="term" value="F:GTP binding"/>
    <property type="evidence" value="ECO:0007669"/>
    <property type="project" value="UniProtKB-UniRule"/>
</dbReference>
<evidence type="ECO:0000256" key="2">
    <source>
        <dbReference type="ARBA" id="ARBA00022840"/>
    </source>
</evidence>
<evidence type="ECO:0000256" key="1">
    <source>
        <dbReference type="ARBA" id="ARBA00022741"/>
    </source>
</evidence>
<gene>
    <name evidence="8" type="ORF">AVDCRST_MAG61-1456</name>
</gene>
<dbReference type="InterPro" id="IPR027417">
    <property type="entry name" value="P-loop_NTPase"/>
</dbReference>
<feature type="domain" description="RapZ-like N-terminal" evidence="6">
    <location>
        <begin position="35"/>
        <end position="187"/>
    </location>
</feature>
<feature type="region of interest" description="Disordered" evidence="5">
    <location>
        <begin position="1"/>
        <end position="27"/>
    </location>
</feature>
<keyword evidence="2 4" id="KW-0067">ATP-binding</keyword>
<dbReference type="GO" id="GO:0005524">
    <property type="term" value="F:ATP binding"/>
    <property type="evidence" value="ECO:0007669"/>
    <property type="project" value="UniProtKB-UniRule"/>
</dbReference>
<sequence length="315" mass="34328">MPGTAAAEPSRDTEAVTTDSPDLPENDAAAATPLRLVVVTGMSGAGRSTAADNLEDLGWYVVDNLPPNVLPEICTQVRQGGIYRLAVVLDVRTRSFFEQLPTMFADLSNAGTLPEILFLEAADDVIVRRQESVRRPHPLQGDGRLLDGITRERELLATLRAAADLVIDTSSLNVHQLGARVRSAYGGAEQDQLRVTLLSFGFKNGVPVDADMVVDVRFLPNPHWVPELRPQTGLSRPVSDYVLSQDGAEDFLEHLQELLDVVAVGYVREGKRFATIAIGCTGGKHRSTSMAEEFARRLRAAGRPTTVLHRDLGRE</sequence>
<evidence type="ECO:0000259" key="6">
    <source>
        <dbReference type="Pfam" id="PF03668"/>
    </source>
</evidence>
<dbReference type="PANTHER" id="PTHR30448">
    <property type="entry name" value="RNASE ADAPTER PROTEIN RAPZ"/>
    <property type="match status" value="1"/>
</dbReference>
<evidence type="ECO:0000313" key="8">
    <source>
        <dbReference type="EMBL" id="CAA9307599.1"/>
    </source>
</evidence>
<keyword evidence="3 4" id="KW-0342">GTP-binding</keyword>